<organism evidence="2 3">
    <name type="scientific">Schizothecium vesticola</name>
    <dbReference type="NCBI Taxonomy" id="314040"/>
    <lineage>
        <taxon>Eukaryota</taxon>
        <taxon>Fungi</taxon>
        <taxon>Dikarya</taxon>
        <taxon>Ascomycota</taxon>
        <taxon>Pezizomycotina</taxon>
        <taxon>Sordariomycetes</taxon>
        <taxon>Sordariomycetidae</taxon>
        <taxon>Sordariales</taxon>
        <taxon>Schizotheciaceae</taxon>
        <taxon>Schizothecium</taxon>
    </lineage>
</organism>
<keyword evidence="3" id="KW-1185">Reference proteome</keyword>
<sequence length="348" mass="38906">MGFGLNKHKSSHSSHGKQKESSRTHKASSRSARGHASGSGDDDAVSFLFVVNEFEFDDNQKGYDQWLNYTPPSEPDAYDHEFAGSVFRYHNGVVSPAPEFEWTREDLGGGRRGPGCIARRNPEYDQYVTMYPERVLEIYNDIPMHNGWPPQYREHSVFACSPFLPIIVMPGDASLGSFARRGCECGEEHLPDIDGWRLLHFMHDNGVSRATDEARGLPYVGGRRPSWMPALVPQAFENRVPGTIHSLPASRGLSGELPIVLALMAFHGARGHASDVFTNARWHRNQWRGPPDGQAHYPATDDPPRGFLVHVSLDLVPEDIPAEHFSGLQEDERDRISTLLWDGVLIQG</sequence>
<evidence type="ECO:0000313" key="3">
    <source>
        <dbReference type="Proteomes" id="UP001172155"/>
    </source>
</evidence>
<gene>
    <name evidence="2" type="ORF">B0T18DRAFT_440667</name>
</gene>
<feature type="compositionally biased region" description="Low complexity" evidence="1">
    <location>
        <begin position="29"/>
        <end position="39"/>
    </location>
</feature>
<comment type="caution">
    <text evidence="2">The sequence shown here is derived from an EMBL/GenBank/DDBJ whole genome shotgun (WGS) entry which is preliminary data.</text>
</comment>
<dbReference type="Proteomes" id="UP001172155">
    <property type="component" value="Unassembled WGS sequence"/>
</dbReference>
<feature type="compositionally biased region" description="Basic residues" evidence="1">
    <location>
        <begin position="1"/>
        <end position="16"/>
    </location>
</feature>
<protein>
    <submittedName>
        <fullName evidence="2">Uncharacterized protein</fullName>
    </submittedName>
</protein>
<evidence type="ECO:0000313" key="2">
    <source>
        <dbReference type="EMBL" id="KAK0741367.1"/>
    </source>
</evidence>
<proteinExistence type="predicted"/>
<reference evidence="2" key="1">
    <citation type="submission" date="2023-06" db="EMBL/GenBank/DDBJ databases">
        <title>Genome-scale phylogeny and comparative genomics of the fungal order Sordariales.</title>
        <authorList>
            <consortium name="Lawrence Berkeley National Laboratory"/>
            <person name="Hensen N."/>
            <person name="Bonometti L."/>
            <person name="Westerberg I."/>
            <person name="Brannstrom I.O."/>
            <person name="Guillou S."/>
            <person name="Cros-Aarteil S."/>
            <person name="Calhoun S."/>
            <person name="Haridas S."/>
            <person name="Kuo A."/>
            <person name="Mondo S."/>
            <person name="Pangilinan J."/>
            <person name="Riley R."/>
            <person name="LaButti K."/>
            <person name="Andreopoulos B."/>
            <person name="Lipzen A."/>
            <person name="Chen C."/>
            <person name="Yanf M."/>
            <person name="Daum C."/>
            <person name="Ng V."/>
            <person name="Clum A."/>
            <person name="Steindorff A."/>
            <person name="Ohm R."/>
            <person name="Martin F."/>
            <person name="Silar P."/>
            <person name="Natvig D."/>
            <person name="Lalanne C."/>
            <person name="Gautier V."/>
            <person name="Ament-velasquez S.L."/>
            <person name="Kruys A."/>
            <person name="Hutchinson M.I."/>
            <person name="Powell A.J."/>
            <person name="Barry K."/>
            <person name="Miller A.N."/>
            <person name="Grigoriev I.V."/>
            <person name="Debuchy R."/>
            <person name="Gladieux P."/>
            <person name="Thoren M.H."/>
            <person name="Johannesson H."/>
        </authorList>
    </citation>
    <scope>NUCLEOTIDE SEQUENCE</scope>
    <source>
        <strain evidence="2">SMH3187-1</strain>
    </source>
</reference>
<accession>A0AA40EL49</accession>
<feature type="region of interest" description="Disordered" evidence="1">
    <location>
        <begin position="1"/>
        <end position="41"/>
    </location>
</feature>
<evidence type="ECO:0000256" key="1">
    <source>
        <dbReference type="SAM" id="MobiDB-lite"/>
    </source>
</evidence>
<dbReference type="EMBL" id="JAUKUD010000006">
    <property type="protein sequence ID" value="KAK0741367.1"/>
    <property type="molecule type" value="Genomic_DNA"/>
</dbReference>
<name>A0AA40EL49_9PEZI</name>
<dbReference type="AlphaFoldDB" id="A0AA40EL49"/>